<sequence length="307" mass="33452">MSENVRVIFLVGVMVLLFVAQINTSAHARSLKYLKEDLEAAVHDASLAVDEEQLSNGVLVFDKDKALSNFKESLTKNTVLTDEDYTVKLFKTFDNTDTTFPHTFTDSATGLTEEVLYPTVLVVIETETGKYFGGSDQKKVERVASYSYRMKDPNPTGSITSLSMGVTPYIGGLEQYESGFYWTVPYTKNVTSQHGMRVHPITGVTKQHTGIDIAMGGVDKQPVISARKGTVTYAGRLGSYGNLVIVDHGKGLTTRYGHLSSIAVKKGEEVDGAQIVGRVGSTGSSTAPHLHYEIRVNGEPINPLSAY</sequence>
<name>A0A838CY19_9BACI</name>
<evidence type="ECO:0000256" key="1">
    <source>
        <dbReference type="ARBA" id="ARBA00022729"/>
    </source>
</evidence>
<dbReference type="PANTHER" id="PTHR21666">
    <property type="entry name" value="PEPTIDASE-RELATED"/>
    <property type="match status" value="1"/>
</dbReference>
<dbReference type="GO" id="GO:0004222">
    <property type="term" value="F:metalloendopeptidase activity"/>
    <property type="evidence" value="ECO:0007669"/>
    <property type="project" value="TreeGrafter"/>
</dbReference>
<evidence type="ECO:0000259" key="2">
    <source>
        <dbReference type="Pfam" id="PF01551"/>
    </source>
</evidence>
<dbReference type="Pfam" id="PF01551">
    <property type="entry name" value="Peptidase_M23"/>
    <property type="match status" value="1"/>
</dbReference>
<organism evidence="3 4">
    <name type="scientific">Halobacillus locisalis</name>
    <dbReference type="NCBI Taxonomy" id="220753"/>
    <lineage>
        <taxon>Bacteria</taxon>
        <taxon>Bacillati</taxon>
        <taxon>Bacillota</taxon>
        <taxon>Bacilli</taxon>
        <taxon>Bacillales</taxon>
        <taxon>Bacillaceae</taxon>
        <taxon>Halobacillus</taxon>
    </lineage>
</organism>
<proteinExistence type="predicted"/>
<dbReference type="EMBL" id="JACEFG010000005">
    <property type="protein sequence ID" value="MBA2176833.1"/>
    <property type="molecule type" value="Genomic_DNA"/>
</dbReference>
<reference evidence="3 4" key="1">
    <citation type="journal article" date="2004" name="Extremophiles">
        <title>Halobacillus locisalis sp. nov., a halophilic bacterium isolated from a marine solar saltern of the Yellow Sea in Korea.</title>
        <authorList>
            <person name="Yoon J.H."/>
            <person name="Kang K.H."/>
            <person name="Oh T.K."/>
            <person name="Park Y.H."/>
        </authorList>
    </citation>
    <scope>NUCLEOTIDE SEQUENCE [LARGE SCALE GENOMIC DNA]</scope>
    <source>
        <strain evidence="3 4">KCTC 3788</strain>
    </source>
</reference>
<accession>A0A838CY19</accession>
<dbReference type="PANTHER" id="PTHR21666:SF289">
    <property type="entry name" value="L-ALA--D-GLU ENDOPEPTIDASE"/>
    <property type="match status" value="1"/>
</dbReference>
<dbReference type="InterPro" id="IPR050570">
    <property type="entry name" value="Cell_wall_metabolism_enzyme"/>
</dbReference>
<dbReference type="SUPFAM" id="SSF51261">
    <property type="entry name" value="Duplicated hybrid motif"/>
    <property type="match status" value="1"/>
</dbReference>
<keyword evidence="1" id="KW-0732">Signal</keyword>
<dbReference type="AlphaFoldDB" id="A0A838CY19"/>
<dbReference type="InterPro" id="IPR016047">
    <property type="entry name" value="M23ase_b-sheet_dom"/>
</dbReference>
<evidence type="ECO:0000313" key="3">
    <source>
        <dbReference type="EMBL" id="MBA2176833.1"/>
    </source>
</evidence>
<dbReference type="RefSeq" id="WP_181473894.1">
    <property type="nucleotide sequence ID" value="NZ_JACEFG010000005.1"/>
</dbReference>
<evidence type="ECO:0000313" key="4">
    <source>
        <dbReference type="Proteomes" id="UP000571017"/>
    </source>
</evidence>
<dbReference type="CDD" id="cd12797">
    <property type="entry name" value="M23_peptidase"/>
    <property type="match status" value="1"/>
</dbReference>
<dbReference type="InterPro" id="IPR011055">
    <property type="entry name" value="Dup_hybrid_motif"/>
</dbReference>
<dbReference type="Gene3D" id="2.70.70.10">
    <property type="entry name" value="Glucose Permease (Domain IIA)"/>
    <property type="match status" value="1"/>
</dbReference>
<protein>
    <submittedName>
        <fullName evidence="3">M23 family metallopeptidase</fullName>
    </submittedName>
</protein>
<feature type="domain" description="M23ase beta-sheet core" evidence="2">
    <location>
        <begin position="207"/>
        <end position="303"/>
    </location>
</feature>
<gene>
    <name evidence="3" type="ORF">H0266_18295</name>
</gene>
<dbReference type="Proteomes" id="UP000571017">
    <property type="component" value="Unassembled WGS sequence"/>
</dbReference>
<comment type="caution">
    <text evidence="3">The sequence shown here is derived from an EMBL/GenBank/DDBJ whole genome shotgun (WGS) entry which is preliminary data.</text>
</comment>
<keyword evidence="4" id="KW-1185">Reference proteome</keyword>